<keyword evidence="1" id="KW-1133">Transmembrane helix</keyword>
<organism evidence="2 3">
    <name type="scientific">Lucilia cuprina</name>
    <name type="common">Green bottle fly</name>
    <name type="synonym">Australian sheep blowfly</name>
    <dbReference type="NCBI Taxonomy" id="7375"/>
    <lineage>
        <taxon>Eukaryota</taxon>
        <taxon>Metazoa</taxon>
        <taxon>Ecdysozoa</taxon>
        <taxon>Arthropoda</taxon>
        <taxon>Hexapoda</taxon>
        <taxon>Insecta</taxon>
        <taxon>Pterygota</taxon>
        <taxon>Neoptera</taxon>
        <taxon>Endopterygota</taxon>
        <taxon>Diptera</taxon>
        <taxon>Brachycera</taxon>
        <taxon>Muscomorpha</taxon>
        <taxon>Oestroidea</taxon>
        <taxon>Calliphoridae</taxon>
        <taxon>Luciliinae</taxon>
        <taxon>Lucilia</taxon>
    </lineage>
</organism>
<feature type="transmembrane region" description="Helical" evidence="1">
    <location>
        <begin position="25"/>
        <end position="46"/>
    </location>
</feature>
<keyword evidence="1" id="KW-0812">Transmembrane</keyword>
<dbReference type="AlphaFoldDB" id="A0A0L0BYR4"/>
<evidence type="ECO:0000256" key="1">
    <source>
        <dbReference type="SAM" id="Phobius"/>
    </source>
</evidence>
<sequence>MTPFDDFSYLINHVLLGEEPTIEDFILLVGTVVAFVAFVLWCCFPIQPKDSANHRQFSCKTMHSINSSSHQMQTSYSKTSTNALVHNDYILRNGSSSNGAGSGSGGGGHSYHCCT</sequence>
<reference evidence="2 3" key="1">
    <citation type="journal article" date="2015" name="Nat. Commun.">
        <title>Lucilia cuprina genome unlocks parasitic fly biology to underpin future interventions.</title>
        <authorList>
            <person name="Anstead C.A."/>
            <person name="Korhonen P.K."/>
            <person name="Young N.D."/>
            <person name="Hall R.S."/>
            <person name="Jex A.R."/>
            <person name="Murali S.C."/>
            <person name="Hughes D.S."/>
            <person name="Lee S.F."/>
            <person name="Perry T."/>
            <person name="Stroehlein A.J."/>
            <person name="Ansell B.R."/>
            <person name="Breugelmans B."/>
            <person name="Hofmann A."/>
            <person name="Qu J."/>
            <person name="Dugan S."/>
            <person name="Lee S.L."/>
            <person name="Chao H."/>
            <person name="Dinh H."/>
            <person name="Han Y."/>
            <person name="Doddapaneni H.V."/>
            <person name="Worley K.C."/>
            <person name="Muzny D.M."/>
            <person name="Ioannidis P."/>
            <person name="Waterhouse R.M."/>
            <person name="Zdobnov E.M."/>
            <person name="James P.J."/>
            <person name="Bagnall N.H."/>
            <person name="Kotze A.C."/>
            <person name="Gibbs R.A."/>
            <person name="Richards S."/>
            <person name="Batterham P."/>
            <person name="Gasser R.B."/>
        </authorList>
    </citation>
    <scope>NUCLEOTIDE SEQUENCE [LARGE SCALE GENOMIC DNA]</scope>
    <source>
        <strain evidence="2 3">LS</strain>
        <tissue evidence="2">Full body</tissue>
    </source>
</reference>
<keyword evidence="3" id="KW-1185">Reference proteome</keyword>
<name>A0A0L0BYR4_LUCCU</name>
<protein>
    <submittedName>
        <fullName evidence="2">Uncharacterized protein</fullName>
    </submittedName>
</protein>
<dbReference type="OrthoDB" id="6344485at2759"/>
<gene>
    <name evidence="2" type="ORF">FF38_08222</name>
</gene>
<dbReference type="Proteomes" id="UP000037069">
    <property type="component" value="Unassembled WGS sequence"/>
</dbReference>
<evidence type="ECO:0000313" key="2">
    <source>
        <dbReference type="EMBL" id="KNC25187.1"/>
    </source>
</evidence>
<dbReference type="OMA" id="HSYHCCT"/>
<dbReference type="EMBL" id="JRES01001143">
    <property type="protein sequence ID" value="KNC25187.1"/>
    <property type="molecule type" value="Genomic_DNA"/>
</dbReference>
<keyword evidence="1" id="KW-0472">Membrane</keyword>
<evidence type="ECO:0000313" key="3">
    <source>
        <dbReference type="Proteomes" id="UP000037069"/>
    </source>
</evidence>
<accession>A0A0L0BYR4</accession>
<proteinExistence type="predicted"/>
<comment type="caution">
    <text evidence="2">The sequence shown here is derived from an EMBL/GenBank/DDBJ whole genome shotgun (WGS) entry which is preliminary data.</text>
</comment>